<dbReference type="GO" id="GO:0004252">
    <property type="term" value="F:serine-type endopeptidase activity"/>
    <property type="evidence" value="ECO:0007669"/>
    <property type="project" value="UniProtKB-UniRule"/>
</dbReference>
<dbReference type="PROSITE" id="PS51892">
    <property type="entry name" value="SUBTILASE"/>
    <property type="match status" value="1"/>
</dbReference>
<feature type="active site" description="Charge relay system" evidence="5">
    <location>
        <position position="217"/>
    </location>
</feature>
<evidence type="ECO:0000256" key="4">
    <source>
        <dbReference type="ARBA" id="ARBA00022825"/>
    </source>
</evidence>
<keyword evidence="2 5" id="KW-0645">Protease</keyword>
<dbReference type="InterPro" id="IPR000209">
    <property type="entry name" value="Peptidase_S8/S53_dom"/>
</dbReference>
<dbReference type="Gene3D" id="3.40.50.200">
    <property type="entry name" value="Peptidase S8/S53 domain"/>
    <property type="match status" value="1"/>
</dbReference>
<dbReference type="InterPro" id="IPR023828">
    <property type="entry name" value="Peptidase_S8_Ser-AS"/>
</dbReference>
<dbReference type="EMBL" id="LNIX01000001">
    <property type="protein sequence ID" value="OXA62334.1"/>
    <property type="molecule type" value="Genomic_DNA"/>
</dbReference>
<keyword evidence="4 5" id="KW-0720">Serine protease</keyword>
<sequence>MKLILVLTLVAFALGRPDSSKIDYRLLRLAKQAETADIFVTFHEGMEGILQSVQESRYASRDEILNAMHSGLIGLATRVQTNVRSYLQGRFEFKSLWITNQVYVKGATMDLIMILASFTEVNSLELEEIIELDTIVEGPILRGKPIPEHEWGVRKIQAPEARELLGSLSIKGSQVVVSTIDTGARHTHEALRDNWAGDYGWFDPYDANSLPMDINGHGTHTTATIAGKLGVGVFPDAKWTSCRGCASSSCAQNALLACAQFIACPTRPDGSAPDCTKAPNLVSNSWGGGRGATWFDGAIAAFHTAKIIPLFSIGNSGPSCNTANSPGDRDVIGVASTTVSDELSSFSSVGPTTDGRMKPDVSAPGSNVLSAYNTADDAYRALSGTSMACPHVSGLISLLLTYDINLSYANVTSFMRRGVDQDLVDQEKTCSGIPDNQFPNYHHGEGRINALKSLQLLINASQ</sequence>
<evidence type="ECO:0000256" key="6">
    <source>
        <dbReference type="SAM" id="SignalP"/>
    </source>
</evidence>
<dbReference type="SUPFAM" id="SSF52743">
    <property type="entry name" value="Subtilisin-like"/>
    <property type="match status" value="1"/>
</dbReference>
<evidence type="ECO:0000259" key="7">
    <source>
        <dbReference type="Pfam" id="PF00082"/>
    </source>
</evidence>
<keyword evidence="9" id="KW-1185">Reference proteome</keyword>
<dbReference type="PANTHER" id="PTHR43806:SF67">
    <property type="entry name" value="EGF-LIKE DOMAIN-CONTAINING PROTEIN"/>
    <property type="match status" value="1"/>
</dbReference>
<proteinExistence type="inferred from homology"/>
<comment type="caution">
    <text evidence="8">The sequence shown here is derived from an EMBL/GenBank/DDBJ whole genome shotgun (WGS) entry which is preliminary data.</text>
</comment>
<keyword evidence="6" id="KW-0732">Signal</keyword>
<gene>
    <name evidence="8" type="ORF">Fcan01_01670</name>
</gene>
<accession>A0A226EYY6</accession>
<name>A0A226EYY6_FOLCA</name>
<dbReference type="Pfam" id="PF00082">
    <property type="entry name" value="Peptidase_S8"/>
    <property type="match status" value="1"/>
</dbReference>
<dbReference type="PANTHER" id="PTHR43806">
    <property type="entry name" value="PEPTIDASE S8"/>
    <property type="match status" value="1"/>
</dbReference>
<evidence type="ECO:0000256" key="3">
    <source>
        <dbReference type="ARBA" id="ARBA00022801"/>
    </source>
</evidence>
<dbReference type="OMA" id="EVTSAYH"/>
<feature type="active site" description="Charge relay system" evidence="5">
    <location>
        <position position="181"/>
    </location>
</feature>
<keyword evidence="3 5" id="KW-0378">Hydrolase</keyword>
<evidence type="ECO:0000313" key="8">
    <source>
        <dbReference type="EMBL" id="OXA62334.1"/>
    </source>
</evidence>
<evidence type="ECO:0000256" key="5">
    <source>
        <dbReference type="PROSITE-ProRule" id="PRU01240"/>
    </source>
</evidence>
<dbReference type="OrthoDB" id="7775224at2759"/>
<dbReference type="GO" id="GO:0006508">
    <property type="term" value="P:proteolysis"/>
    <property type="evidence" value="ECO:0007669"/>
    <property type="project" value="UniProtKB-KW"/>
</dbReference>
<organism evidence="8 9">
    <name type="scientific">Folsomia candida</name>
    <name type="common">Springtail</name>
    <dbReference type="NCBI Taxonomy" id="158441"/>
    <lineage>
        <taxon>Eukaryota</taxon>
        <taxon>Metazoa</taxon>
        <taxon>Ecdysozoa</taxon>
        <taxon>Arthropoda</taxon>
        <taxon>Hexapoda</taxon>
        <taxon>Collembola</taxon>
        <taxon>Entomobryomorpha</taxon>
        <taxon>Isotomoidea</taxon>
        <taxon>Isotomidae</taxon>
        <taxon>Proisotominae</taxon>
        <taxon>Folsomia</taxon>
    </lineage>
</organism>
<evidence type="ECO:0000256" key="1">
    <source>
        <dbReference type="ARBA" id="ARBA00011073"/>
    </source>
</evidence>
<protein>
    <submittedName>
        <fullName evidence="8">Bacillopeptidase F</fullName>
    </submittedName>
</protein>
<dbReference type="InterPro" id="IPR015500">
    <property type="entry name" value="Peptidase_S8_subtilisin-rel"/>
</dbReference>
<feature type="active site" description="Charge relay system" evidence="5">
    <location>
        <position position="386"/>
    </location>
</feature>
<dbReference type="InterPro" id="IPR036852">
    <property type="entry name" value="Peptidase_S8/S53_dom_sf"/>
</dbReference>
<reference evidence="8 9" key="1">
    <citation type="submission" date="2015-12" db="EMBL/GenBank/DDBJ databases">
        <title>The genome of Folsomia candida.</title>
        <authorList>
            <person name="Faddeeva A."/>
            <person name="Derks M.F."/>
            <person name="Anvar Y."/>
            <person name="Smit S."/>
            <person name="Van Straalen N."/>
            <person name="Roelofs D."/>
        </authorList>
    </citation>
    <scope>NUCLEOTIDE SEQUENCE [LARGE SCALE GENOMIC DNA]</scope>
    <source>
        <strain evidence="8 9">VU population</strain>
        <tissue evidence="8">Whole body</tissue>
    </source>
</reference>
<feature type="domain" description="Peptidase S8/S53" evidence="7">
    <location>
        <begin position="172"/>
        <end position="415"/>
    </location>
</feature>
<dbReference type="InterPro" id="IPR050131">
    <property type="entry name" value="Peptidase_S8_subtilisin-like"/>
</dbReference>
<dbReference type="Proteomes" id="UP000198287">
    <property type="component" value="Unassembled WGS sequence"/>
</dbReference>
<dbReference type="PRINTS" id="PR00723">
    <property type="entry name" value="SUBTILISIN"/>
</dbReference>
<feature type="chain" id="PRO_5012895159" evidence="6">
    <location>
        <begin position="16"/>
        <end position="462"/>
    </location>
</feature>
<feature type="signal peptide" evidence="6">
    <location>
        <begin position="1"/>
        <end position="15"/>
    </location>
</feature>
<dbReference type="AlphaFoldDB" id="A0A226EYY6"/>
<evidence type="ECO:0000256" key="2">
    <source>
        <dbReference type="ARBA" id="ARBA00022670"/>
    </source>
</evidence>
<evidence type="ECO:0000313" key="9">
    <source>
        <dbReference type="Proteomes" id="UP000198287"/>
    </source>
</evidence>
<comment type="similarity">
    <text evidence="1 5">Belongs to the peptidase S8 family.</text>
</comment>
<dbReference type="PROSITE" id="PS00138">
    <property type="entry name" value="SUBTILASE_SER"/>
    <property type="match status" value="1"/>
</dbReference>